<evidence type="ECO:0000256" key="2">
    <source>
        <dbReference type="ARBA" id="ARBA00022603"/>
    </source>
</evidence>
<dbReference type="EMBL" id="JBHUNA010000030">
    <property type="protein sequence ID" value="MFD2761785.1"/>
    <property type="molecule type" value="Genomic_DNA"/>
</dbReference>
<comment type="caution">
    <text evidence="5">The sequence shown here is derived from an EMBL/GenBank/DDBJ whole genome shotgun (WGS) entry which is preliminary data.</text>
</comment>
<dbReference type="Pfam" id="PF00588">
    <property type="entry name" value="SpoU_methylase"/>
    <property type="match status" value="1"/>
</dbReference>
<dbReference type="GO" id="GO:0032259">
    <property type="term" value="P:methylation"/>
    <property type="evidence" value="ECO:0007669"/>
    <property type="project" value="UniProtKB-KW"/>
</dbReference>
<dbReference type="InterPro" id="IPR053888">
    <property type="entry name" value="MRM3-like_sub_bind"/>
</dbReference>
<dbReference type="PANTHER" id="PTHR43191">
    <property type="entry name" value="RRNA METHYLTRANSFERASE 3"/>
    <property type="match status" value="1"/>
</dbReference>
<dbReference type="SUPFAM" id="SSF75217">
    <property type="entry name" value="alpha/beta knot"/>
    <property type="match status" value="1"/>
</dbReference>
<dbReference type="PANTHER" id="PTHR43191:SF2">
    <property type="entry name" value="RRNA METHYLTRANSFERASE 3, MITOCHONDRIAL"/>
    <property type="match status" value="1"/>
</dbReference>
<dbReference type="InterPro" id="IPR001537">
    <property type="entry name" value="SpoU_MeTrfase"/>
</dbReference>
<gene>
    <name evidence="5" type="ORF">ACFSUO_12580</name>
</gene>
<evidence type="ECO:0000256" key="3">
    <source>
        <dbReference type="ARBA" id="ARBA00022679"/>
    </source>
</evidence>
<dbReference type="Gene3D" id="3.40.1280.10">
    <property type="match status" value="1"/>
</dbReference>
<dbReference type="InterPro" id="IPR013123">
    <property type="entry name" value="SpoU_subst-bd"/>
</dbReference>
<dbReference type="CDD" id="cd18095">
    <property type="entry name" value="SpoU-like_rRNA-MTase"/>
    <property type="match status" value="1"/>
</dbReference>
<evidence type="ECO:0000259" key="4">
    <source>
        <dbReference type="SMART" id="SM00967"/>
    </source>
</evidence>
<dbReference type="InterPro" id="IPR029064">
    <property type="entry name" value="Ribosomal_eL30-like_sf"/>
</dbReference>
<keyword evidence="2 5" id="KW-0489">Methyltransferase</keyword>
<dbReference type="RefSeq" id="WP_382394634.1">
    <property type="nucleotide sequence ID" value="NZ_JBHUNA010000030.1"/>
</dbReference>
<evidence type="ECO:0000313" key="5">
    <source>
        <dbReference type="EMBL" id="MFD2761785.1"/>
    </source>
</evidence>
<proteinExistence type="inferred from homology"/>
<dbReference type="Gene3D" id="3.30.1330.30">
    <property type="match status" value="1"/>
</dbReference>
<comment type="similarity">
    <text evidence="1">Belongs to the class IV-like SAM-binding methyltransferase superfamily. RNA methyltransferase TrmH family.</text>
</comment>
<feature type="domain" description="RNA 2-O ribose methyltransferase substrate binding" evidence="4">
    <location>
        <begin position="30"/>
        <end position="97"/>
    </location>
</feature>
<dbReference type="Proteomes" id="UP001597502">
    <property type="component" value="Unassembled WGS sequence"/>
</dbReference>
<keyword evidence="6" id="KW-1185">Reference proteome</keyword>
<dbReference type="InterPro" id="IPR029026">
    <property type="entry name" value="tRNA_m1G_MTases_N"/>
</dbReference>
<sequence length="246" mass="27127">MVITSLQNEQVKKWNKLHKRKGRMQAGMFLVEGFHLVEEAYQSGWEIAEIIVQEEMDRPDWCKHLPVVMVSRKVLQHITQTETPQGIAATVYMKEPEEITGNTVLLMDAIQDPGNVGTIIRTADAAGFAGVVLGEDTADLFNDKVIRSTQGSLFHLPIVQADLKEKVPAMQQEGFTVWAAALRNASSFEKLDVSQRTALIVGNEGAGIREDIIELADQSVTIPVRGQAESLNVSVAAGILMYYIHG</sequence>
<accession>A0ABW5VAV2</accession>
<dbReference type="Pfam" id="PF22435">
    <property type="entry name" value="MRM3-like_sub_bind"/>
    <property type="match status" value="1"/>
</dbReference>
<organism evidence="5 6">
    <name type="scientific">Lentibacillus juripiscarius</name>
    <dbReference type="NCBI Taxonomy" id="257446"/>
    <lineage>
        <taxon>Bacteria</taxon>
        <taxon>Bacillati</taxon>
        <taxon>Bacillota</taxon>
        <taxon>Bacilli</taxon>
        <taxon>Bacillales</taxon>
        <taxon>Bacillaceae</taxon>
        <taxon>Lentibacillus</taxon>
    </lineage>
</organism>
<dbReference type="GO" id="GO:0008168">
    <property type="term" value="F:methyltransferase activity"/>
    <property type="evidence" value="ECO:0007669"/>
    <property type="project" value="UniProtKB-KW"/>
</dbReference>
<evidence type="ECO:0000256" key="1">
    <source>
        <dbReference type="ARBA" id="ARBA00007228"/>
    </source>
</evidence>
<dbReference type="InterPro" id="IPR029028">
    <property type="entry name" value="Alpha/beta_knot_MTases"/>
</dbReference>
<keyword evidence="3" id="KW-0808">Transferase</keyword>
<reference evidence="6" key="1">
    <citation type="journal article" date="2019" name="Int. J. Syst. Evol. Microbiol.">
        <title>The Global Catalogue of Microorganisms (GCM) 10K type strain sequencing project: providing services to taxonomists for standard genome sequencing and annotation.</title>
        <authorList>
            <consortium name="The Broad Institute Genomics Platform"/>
            <consortium name="The Broad Institute Genome Sequencing Center for Infectious Disease"/>
            <person name="Wu L."/>
            <person name="Ma J."/>
        </authorList>
    </citation>
    <scope>NUCLEOTIDE SEQUENCE [LARGE SCALE GENOMIC DNA]</scope>
    <source>
        <strain evidence="6">TISTR 1535</strain>
    </source>
</reference>
<dbReference type="InterPro" id="IPR051259">
    <property type="entry name" value="rRNA_Methyltransferase"/>
</dbReference>
<evidence type="ECO:0000313" key="6">
    <source>
        <dbReference type="Proteomes" id="UP001597502"/>
    </source>
</evidence>
<name>A0ABW5VAV2_9BACI</name>
<protein>
    <submittedName>
        <fullName evidence="5">TrmH family RNA methyltransferase</fullName>
    </submittedName>
</protein>
<dbReference type="SUPFAM" id="SSF55315">
    <property type="entry name" value="L30e-like"/>
    <property type="match status" value="1"/>
</dbReference>
<dbReference type="SMART" id="SM00967">
    <property type="entry name" value="SpoU_sub_bind"/>
    <property type="match status" value="1"/>
</dbReference>